<feature type="region of interest" description="Disordered" evidence="8">
    <location>
        <begin position="168"/>
        <end position="200"/>
    </location>
</feature>
<reference evidence="10" key="1">
    <citation type="journal article" date="2024" name="Gigascience">
        <title>Chromosome-level genome of the poultry shaft louse Menopon gallinae provides insight into the host-switching and adaptive evolution of parasitic lice.</title>
        <authorList>
            <person name="Xu Y."/>
            <person name="Ma L."/>
            <person name="Liu S."/>
            <person name="Liang Y."/>
            <person name="Liu Q."/>
            <person name="He Z."/>
            <person name="Tian L."/>
            <person name="Duan Y."/>
            <person name="Cai W."/>
            <person name="Li H."/>
            <person name="Song F."/>
        </authorList>
    </citation>
    <scope>NUCLEOTIDE SEQUENCE</scope>
    <source>
        <strain evidence="10">Cailab_2023a</strain>
    </source>
</reference>
<dbReference type="GO" id="GO:0005737">
    <property type="term" value="C:cytoplasm"/>
    <property type="evidence" value="ECO:0007669"/>
    <property type="project" value="TreeGrafter"/>
</dbReference>
<accession>A0AAW2HRE8</accession>
<dbReference type="EMBL" id="JARGDH010000003">
    <property type="protein sequence ID" value="KAL0272442.1"/>
    <property type="molecule type" value="Genomic_DNA"/>
</dbReference>
<dbReference type="PANTHER" id="PTHR13924">
    <property type="entry name" value="TRANSFORMING ACIDIC COILED-COIL CONTAINING PROTEIN 1/2"/>
    <property type="match status" value="1"/>
</dbReference>
<evidence type="ECO:0000256" key="1">
    <source>
        <dbReference type="ARBA" id="ARBA00004245"/>
    </source>
</evidence>
<feature type="compositionally biased region" description="Polar residues" evidence="8">
    <location>
        <begin position="168"/>
        <end position="183"/>
    </location>
</feature>
<keyword evidence="4" id="KW-0597">Phosphoprotein</keyword>
<organism evidence="10">
    <name type="scientific">Menopon gallinae</name>
    <name type="common">poultry shaft louse</name>
    <dbReference type="NCBI Taxonomy" id="328185"/>
    <lineage>
        <taxon>Eukaryota</taxon>
        <taxon>Metazoa</taxon>
        <taxon>Ecdysozoa</taxon>
        <taxon>Arthropoda</taxon>
        <taxon>Hexapoda</taxon>
        <taxon>Insecta</taxon>
        <taxon>Pterygota</taxon>
        <taxon>Neoptera</taxon>
        <taxon>Paraneoptera</taxon>
        <taxon>Psocodea</taxon>
        <taxon>Troctomorpha</taxon>
        <taxon>Phthiraptera</taxon>
        <taxon>Amblycera</taxon>
        <taxon>Menoponidae</taxon>
        <taxon>Menopon</taxon>
    </lineage>
</organism>
<evidence type="ECO:0000313" key="10">
    <source>
        <dbReference type="EMBL" id="KAL0272442.1"/>
    </source>
</evidence>
<name>A0AAW2HRE8_9NEOP</name>
<keyword evidence="3" id="KW-0963">Cytoplasm</keyword>
<evidence type="ECO:0000256" key="8">
    <source>
        <dbReference type="SAM" id="MobiDB-lite"/>
    </source>
</evidence>
<evidence type="ECO:0000256" key="7">
    <source>
        <dbReference type="SAM" id="Coils"/>
    </source>
</evidence>
<feature type="coiled-coil region" evidence="7">
    <location>
        <begin position="1066"/>
        <end position="1150"/>
    </location>
</feature>
<dbReference type="EMBL" id="JARGDH010000003">
    <property type="protein sequence ID" value="KAL0272439.1"/>
    <property type="molecule type" value="Genomic_DNA"/>
</dbReference>
<dbReference type="InterPro" id="IPR007707">
    <property type="entry name" value="TACC_C"/>
</dbReference>
<feature type="domain" description="Transforming acidic coiled-coil-containing protein C-terminal" evidence="9">
    <location>
        <begin position="969"/>
        <end position="1162"/>
    </location>
</feature>
<keyword evidence="5 7" id="KW-0175">Coiled coil</keyword>
<evidence type="ECO:0000256" key="3">
    <source>
        <dbReference type="ARBA" id="ARBA00022490"/>
    </source>
</evidence>
<evidence type="ECO:0000256" key="6">
    <source>
        <dbReference type="ARBA" id="ARBA00023212"/>
    </source>
</evidence>
<evidence type="ECO:0000256" key="2">
    <source>
        <dbReference type="ARBA" id="ARBA00009423"/>
    </source>
</evidence>
<dbReference type="PANTHER" id="PTHR13924:SF10">
    <property type="entry name" value="TRANSFORMING ACIDIC COILED-COIL PROTEIN, ISOFORM K"/>
    <property type="match status" value="1"/>
</dbReference>
<feature type="coiled-coil region" evidence="7">
    <location>
        <begin position="925"/>
        <end position="963"/>
    </location>
</feature>
<sequence>MDQAPISNSQNVVLDDKSAVTIPADDNHDSLDTVQAANSHQETDMNSTDLSTSHVPRQNDLNEIQCDYEDTHIENTVADNTVLKGILPISPGAPNIFENAVKVVKNLFSPAKGHGLFSRSIPLSTNSDPEVRRVLQDDANLQENAKKQEELTALECKSLSMNILQNASANEDTSGSSAKSSPCTVEEVHDNTNDSYTSTVSRMDDSFKSTLTHFEECIQKPEESMDSTNSSFNKSADGDESLLNNTLKNHSICSNEKEDSIFEVNDQIVAYNTCKIESKDNNEAVEDLNLEHSVVVTEEVVPDKFSNCLQLTEENLRQLEEQNFTDTSPGIVMNKNLTPEDENKVENTHTTDTSIEQAKDEDVLCQPPAKNQPSDSSVFSESNENFLAQKTDDLETNLSTTTVVLFKADVSKSTETVTFNTSELACSSKTSADREAFKNSVSANDIKTIYDGACSSSPGTEKLLNAEKTVVKELFPKNVEENNIPLALQKSYTVLHNVNPNLDRPVVVGTTSDVRNFNSIILGNTFSDLNVECDPGNPCLGGTTSTPTKEKLLVKTETVSLFKHEDVTREDVETKPPEPDISAQIDIHSDFDKNNQCEKENLDPNQGKFNKLEKPKSDSVLNVLHNSLNKTFEKTSESNLSGILRKTDTDPVNYIVNSSSTPKTPLLVQSFVMETSVGSVGGTGSNSTFTKEPTNSDENYAAAANNPTPIRRSDSPSNIESIIQDYEKFKLNDSLREDPLCNTSFEFNNNPFDTFGRLNDSLASADENSKKSPSMESELTQLIQEQFTPRDIEKICCVVEEMPELNLSKNILMASHMFDKSFQEKNFSENDNKEEFQNGNDLFAGLDYLESIKGKPGRDFSRESLYTKFDPLLQPKKSTELFDITEGDKENMNISKSAIVSEPLIAISPLKETINLNSPSSLKLVADKQNRIRELQNEISLLKESYQQKEEQNKEKVTFYENEILKMTAKMCHLQEKLKESEETEKSLVKKLNSHNESVNRLKGIVEEYFTYVEKLTEQIETAKRESHKQIAKISEERDYYMNHLQSTEQAFSDVHSKYEKCKKAVEMYKKNEEVYRASIDDLKERVEHYSEKIKEILENTSKEVGRLQEKMTDLKFTHSQEISRYKAQLKKTEIKVQSIQKALDQKVKENQELAGICDELIEGKKCSR</sequence>
<feature type="region of interest" description="Disordered" evidence="8">
    <location>
        <begin position="322"/>
        <end position="382"/>
    </location>
</feature>
<evidence type="ECO:0000256" key="4">
    <source>
        <dbReference type="ARBA" id="ARBA00022553"/>
    </source>
</evidence>
<dbReference type="GO" id="GO:0007052">
    <property type="term" value="P:mitotic spindle organization"/>
    <property type="evidence" value="ECO:0007669"/>
    <property type="project" value="InterPro"/>
</dbReference>
<dbReference type="InterPro" id="IPR039915">
    <property type="entry name" value="TACC"/>
</dbReference>
<protein>
    <recommendedName>
        <fullName evidence="9">Transforming acidic coiled-coil-containing protein C-terminal domain-containing protein</fullName>
    </recommendedName>
</protein>
<evidence type="ECO:0000256" key="5">
    <source>
        <dbReference type="ARBA" id="ARBA00023054"/>
    </source>
</evidence>
<dbReference type="EMBL" id="JARGDH010000003">
    <property type="protein sequence ID" value="KAL0272443.1"/>
    <property type="molecule type" value="Genomic_DNA"/>
</dbReference>
<feature type="coiled-coil region" evidence="7">
    <location>
        <begin position="1006"/>
        <end position="1033"/>
    </location>
</feature>
<evidence type="ECO:0000259" key="9">
    <source>
        <dbReference type="Pfam" id="PF05010"/>
    </source>
</evidence>
<comment type="caution">
    <text evidence="10">The sequence shown here is derived from an EMBL/GenBank/DDBJ whole genome shotgun (WGS) entry which is preliminary data.</text>
</comment>
<feature type="compositionally biased region" description="Polar residues" evidence="8">
    <location>
        <begin position="369"/>
        <end position="382"/>
    </location>
</feature>
<dbReference type="FunFam" id="1.20.5.1700:FF:000001">
    <property type="entry name" value="Transforming acidic coiled-coil-containing protein 1 isoform 2"/>
    <property type="match status" value="1"/>
</dbReference>
<comment type="similarity">
    <text evidence="2">Belongs to the TACC family.</text>
</comment>
<comment type="subcellular location">
    <subcellularLocation>
        <location evidence="1">Cytoplasm</location>
        <location evidence="1">Cytoskeleton</location>
    </subcellularLocation>
</comment>
<proteinExistence type="inferred from homology"/>
<keyword evidence="6" id="KW-0206">Cytoskeleton</keyword>
<dbReference type="EMBL" id="JARGDH010000003">
    <property type="protein sequence ID" value="KAL0272441.1"/>
    <property type="molecule type" value="Genomic_DNA"/>
</dbReference>
<dbReference type="AlphaFoldDB" id="A0AAW2HRE8"/>
<gene>
    <name evidence="10" type="ORF">PYX00_005407</name>
</gene>
<dbReference type="EMBL" id="JARGDH010000003">
    <property type="protein sequence ID" value="KAL0272440.1"/>
    <property type="molecule type" value="Genomic_DNA"/>
</dbReference>
<dbReference type="Pfam" id="PF05010">
    <property type="entry name" value="TACC_C"/>
    <property type="match status" value="1"/>
</dbReference>
<dbReference type="GO" id="GO:0005856">
    <property type="term" value="C:cytoskeleton"/>
    <property type="evidence" value="ECO:0007669"/>
    <property type="project" value="UniProtKB-SubCell"/>
</dbReference>
<feature type="region of interest" description="Disordered" evidence="8">
    <location>
        <begin position="682"/>
        <end position="716"/>
    </location>
</feature>
<dbReference type="Gene3D" id="1.20.5.1700">
    <property type="match status" value="1"/>
</dbReference>